<dbReference type="GO" id="GO:0008270">
    <property type="term" value="F:zinc ion binding"/>
    <property type="evidence" value="ECO:0007669"/>
    <property type="project" value="UniProtKB-KW"/>
</dbReference>
<organism evidence="4 5">
    <name type="scientific">Mycena sanguinolenta</name>
    <dbReference type="NCBI Taxonomy" id="230812"/>
    <lineage>
        <taxon>Eukaryota</taxon>
        <taxon>Fungi</taxon>
        <taxon>Dikarya</taxon>
        <taxon>Basidiomycota</taxon>
        <taxon>Agaricomycotina</taxon>
        <taxon>Agaricomycetes</taxon>
        <taxon>Agaricomycetidae</taxon>
        <taxon>Agaricales</taxon>
        <taxon>Marasmiineae</taxon>
        <taxon>Mycenaceae</taxon>
        <taxon>Mycena</taxon>
    </lineage>
</organism>
<dbReference type="GO" id="GO:0006355">
    <property type="term" value="P:regulation of DNA-templated transcription"/>
    <property type="evidence" value="ECO:0007669"/>
    <property type="project" value="InterPro"/>
</dbReference>
<evidence type="ECO:0000256" key="1">
    <source>
        <dbReference type="PROSITE-ProRule" id="PRU00094"/>
    </source>
</evidence>
<feature type="region of interest" description="Disordered" evidence="2">
    <location>
        <begin position="1"/>
        <end position="107"/>
    </location>
</feature>
<dbReference type="EMBL" id="JACAZH010000016">
    <property type="protein sequence ID" value="KAF7349419.1"/>
    <property type="molecule type" value="Genomic_DNA"/>
</dbReference>
<proteinExistence type="predicted"/>
<evidence type="ECO:0000256" key="2">
    <source>
        <dbReference type="SAM" id="MobiDB-lite"/>
    </source>
</evidence>
<dbReference type="Proteomes" id="UP000623467">
    <property type="component" value="Unassembled WGS sequence"/>
</dbReference>
<accession>A0A8H7CT54</accession>
<keyword evidence="1" id="KW-0862">Zinc</keyword>
<keyword evidence="1" id="KW-0479">Metal-binding</keyword>
<evidence type="ECO:0000259" key="3">
    <source>
        <dbReference type="PROSITE" id="PS50114"/>
    </source>
</evidence>
<dbReference type="Pfam" id="PF00320">
    <property type="entry name" value="GATA"/>
    <property type="match status" value="1"/>
</dbReference>
<sequence length="414" mass="44578">MLEGSSSTQSQEPDGGKAGQELAIDPTSGLTSGAEDDVVPDSSNSSSSHPRGTETDGSRNIRASSQDHQRLLTIDPASGHFGSYDVREPQGVATGDPTQLPPGNTDAFLSFSPQFAHADVLTPTPSLAVPNANHPMGMANPGTLDGTNTRLHGFESGSETGTGGFLMPSSITPNYIGARRAMHMGSSEVPLATEAGAHSYLLEVWPVMRFWSDADCAELLREMLHWNMLSEERATMVLDLHMRRARPTTVFPVGRVGDGHSEWCNSGYLPCTDATPAPNVSSAMPSMPSTSAGTVSPTSLANSFCGPGHDDQLQTHRQLLDTRAATSTQDFVGSPSNFAQYRSATWPADPIHPHALGSLPHFIAPIPARSCALCGTIRTPQWRRHRVSGFYLCNKCGHSDRFKERPNKRKREYE</sequence>
<dbReference type="AlphaFoldDB" id="A0A8H7CT54"/>
<dbReference type="OrthoDB" id="10595178at2759"/>
<dbReference type="Gene3D" id="3.30.50.10">
    <property type="entry name" value="Erythroid Transcription Factor GATA-1, subunit A"/>
    <property type="match status" value="1"/>
</dbReference>
<dbReference type="GO" id="GO:0043565">
    <property type="term" value="F:sequence-specific DNA binding"/>
    <property type="evidence" value="ECO:0007669"/>
    <property type="project" value="InterPro"/>
</dbReference>
<feature type="compositionally biased region" description="Basic and acidic residues" evidence="2">
    <location>
        <begin position="51"/>
        <end position="70"/>
    </location>
</feature>
<reference evidence="4" key="1">
    <citation type="submission" date="2020-05" db="EMBL/GenBank/DDBJ databases">
        <title>Mycena genomes resolve the evolution of fungal bioluminescence.</title>
        <authorList>
            <person name="Tsai I.J."/>
        </authorList>
    </citation>
    <scope>NUCLEOTIDE SEQUENCE</scope>
    <source>
        <strain evidence="4">160909Yilan</strain>
    </source>
</reference>
<name>A0A8H7CT54_9AGAR</name>
<protein>
    <recommendedName>
        <fullName evidence="3">GATA-type domain-containing protein</fullName>
    </recommendedName>
</protein>
<gene>
    <name evidence="4" type="ORF">MSAN_01731800</name>
</gene>
<dbReference type="InterPro" id="IPR000679">
    <property type="entry name" value="Znf_GATA"/>
</dbReference>
<keyword evidence="1" id="KW-0863">Zinc-finger</keyword>
<dbReference type="SMART" id="SM00401">
    <property type="entry name" value="ZnF_GATA"/>
    <property type="match status" value="1"/>
</dbReference>
<dbReference type="InterPro" id="IPR013088">
    <property type="entry name" value="Znf_NHR/GATA"/>
</dbReference>
<feature type="domain" description="GATA-type" evidence="3">
    <location>
        <begin position="365"/>
        <end position="397"/>
    </location>
</feature>
<comment type="caution">
    <text evidence="4">The sequence shown here is derived from an EMBL/GenBank/DDBJ whole genome shotgun (WGS) entry which is preliminary data.</text>
</comment>
<dbReference type="PROSITE" id="PS50114">
    <property type="entry name" value="GATA_ZN_FINGER_2"/>
    <property type="match status" value="1"/>
</dbReference>
<dbReference type="SUPFAM" id="SSF57716">
    <property type="entry name" value="Glucocorticoid receptor-like (DNA-binding domain)"/>
    <property type="match status" value="1"/>
</dbReference>
<evidence type="ECO:0000313" key="5">
    <source>
        <dbReference type="Proteomes" id="UP000623467"/>
    </source>
</evidence>
<dbReference type="CDD" id="cd00202">
    <property type="entry name" value="ZnF_GATA"/>
    <property type="match status" value="1"/>
</dbReference>
<evidence type="ECO:0000313" key="4">
    <source>
        <dbReference type="EMBL" id="KAF7349419.1"/>
    </source>
</evidence>
<feature type="compositionally biased region" description="Polar residues" evidence="2">
    <location>
        <begin position="1"/>
        <end position="12"/>
    </location>
</feature>
<keyword evidence="5" id="KW-1185">Reference proteome</keyword>